<dbReference type="GO" id="GO:0005886">
    <property type="term" value="C:plasma membrane"/>
    <property type="evidence" value="ECO:0007669"/>
    <property type="project" value="UniProtKB-SubCell"/>
</dbReference>
<feature type="transmembrane region" description="Helical" evidence="10">
    <location>
        <begin position="352"/>
        <end position="373"/>
    </location>
</feature>
<evidence type="ECO:0000313" key="11">
    <source>
        <dbReference type="EMBL" id="SHI18018.1"/>
    </source>
</evidence>
<evidence type="ECO:0000256" key="3">
    <source>
        <dbReference type="ARBA" id="ARBA00022475"/>
    </source>
</evidence>
<dbReference type="NCBIfam" id="TIGR00933">
    <property type="entry name" value="2a38"/>
    <property type="match status" value="1"/>
</dbReference>
<evidence type="ECO:0000256" key="4">
    <source>
        <dbReference type="ARBA" id="ARBA00022538"/>
    </source>
</evidence>
<evidence type="ECO:0000256" key="8">
    <source>
        <dbReference type="ARBA" id="ARBA00023065"/>
    </source>
</evidence>
<feature type="transmembrane region" description="Helical" evidence="10">
    <location>
        <begin position="131"/>
        <end position="152"/>
    </location>
</feature>
<evidence type="ECO:0000256" key="6">
    <source>
        <dbReference type="ARBA" id="ARBA00022958"/>
    </source>
</evidence>
<dbReference type="RefSeq" id="WP_073019838.1">
    <property type="nucleotide sequence ID" value="NZ_FQXU01000007.1"/>
</dbReference>
<comment type="subcellular location">
    <subcellularLocation>
        <location evidence="1">Cell membrane</location>
        <topology evidence="1">Multi-pass membrane protein</topology>
    </subcellularLocation>
</comment>
<keyword evidence="5 10" id="KW-0812">Transmembrane</keyword>
<keyword evidence="7 10" id="KW-1133">Transmembrane helix</keyword>
<feature type="transmembrane region" description="Helical" evidence="10">
    <location>
        <begin position="194"/>
        <end position="212"/>
    </location>
</feature>
<gene>
    <name evidence="11" type="ORF">SAMN02745941_02445</name>
</gene>
<keyword evidence="6" id="KW-0630">Potassium</keyword>
<sequence>MYYKLTSKIKLNAVQVLVLGFFTVIFIGGMILSLPISSASGNKTSIIDSIFTATTSVCVTGLVTVDTGTHWSYFGKTVIMILIEIGGLGFMSFATFAAILIGKKITLKERLLMQEAMNTINFQGMVKLIKYIFGFTFLIQLIGAIILSTQFIPEYGVKKGAYFGLFHSVSAFCNAGIDIIGEFKSLTEYTSNPVIIMTISFLIIIGGLGFTVWSEIYNTRSLKKFSTHSKMVVLVTLSLLISGTILMFIFEFNNPGTIKNFSLGDKILNSWFAAVSPRTAGFNSVSTSDMSAAGEFLTIILMFIGGSPGSTAGGIKTTTFGVLVLTFICIIRGREDTEVFGKRFSKDLVYKAFAVFFIGFTIVVAGTMILSITEPSAAFDYILYEVTSAFGTVGLTMGLTPSLSWMGKIVIIIIMYVGRVGPMTVALALASGKAKRAIKYPEDKILIG</sequence>
<organism evidence="11 12">
    <name type="scientific">Clostridium intestinale DSM 6191</name>
    <dbReference type="NCBI Taxonomy" id="1121320"/>
    <lineage>
        <taxon>Bacteria</taxon>
        <taxon>Bacillati</taxon>
        <taxon>Bacillota</taxon>
        <taxon>Clostridia</taxon>
        <taxon>Eubacteriales</taxon>
        <taxon>Clostridiaceae</taxon>
        <taxon>Clostridium</taxon>
    </lineage>
</organism>
<feature type="transmembrane region" description="Helical" evidence="10">
    <location>
        <begin position="12"/>
        <end position="34"/>
    </location>
</feature>
<dbReference type="InterPro" id="IPR003445">
    <property type="entry name" value="Cat_transpt"/>
</dbReference>
<keyword evidence="9 10" id="KW-0472">Membrane</keyword>
<dbReference type="PANTHER" id="PTHR32024">
    <property type="entry name" value="TRK SYSTEM POTASSIUM UPTAKE PROTEIN TRKG-RELATED"/>
    <property type="match status" value="1"/>
</dbReference>
<keyword evidence="4" id="KW-0633">Potassium transport</keyword>
<evidence type="ECO:0000256" key="7">
    <source>
        <dbReference type="ARBA" id="ARBA00022989"/>
    </source>
</evidence>
<dbReference type="PANTHER" id="PTHR32024:SF1">
    <property type="entry name" value="KTR SYSTEM POTASSIUM UPTAKE PROTEIN B"/>
    <property type="match status" value="1"/>
</dbReference>
<feature type="transmembrane region" description="Helical" evidence="10">
    <location>
        <begin position="232"/>
        <end position="250"/>
    </location>
</feature>
<feature type="transmembrane region" description="Helical" evidence="10">
    <location>
        <begin position="311"/>
        <end position="331"/>
    </location>
</feature>
<evidence type="ECO:0000256" key="2">
    <source>
        <dbReference type="ARBA" id="ARBA00022448"/>
    </source>
</evidence>
<evidence type="ECO:0000256" key="10">
    <source>
        <dbReference type="SAM" id="Phobius"/>
    </source>
</evidence>
<name>A0A1M5Z1Q9_9CLOT</name>
<evidence type="ECO:0000256" key="1">
    <source>
        <dbReference type="ARBA" id="ARBA00004651"/>
    </source>
</evidence>
<evidence type="ECO:0000313" key="12">
    <source>
        <dbReference type="Proteomes" id="UP000184241"/>
    </source>
</evidence>
<dbReference type="Pfam" id="PF02386">
    <property type="entry name" value="TrkH"/>
    <property type="match status" value="1"/>
</dbReference>
<accession>A0A1M5Z1Q9</accession>
<feature type="transmembrane region" description="Helical" evidence="10">
    <location>
        <begin position="77"/>
        <end position="101"/>
    </location>
</feature>
<dbReference type="Proteomes" id="UP000184241">
    <property type="component" value="Unassembled WGS sequence"/>
</dbReference>
<keyword evidence="8" id="KW-0406">Ion transport</keyword>
<keyword evidence="2" id="KW-0813">Transport</keyword>
<evidence type="ECO:0000256" key="9">
    <source>
        <dbReference type="ARBA" id="ARBA00023136"/>
    </source>
</evidence>
<protein>
    <submittedName>
        <fullName evidence="11">Trk system potassium uptake protein TrkH</fullName>
    </submittedName>
</protein>
<proteinExistence type="predicted"/>
<dbReference type="GO" id="GO:0015379">
    <property type="term" value="F:potassium:chloride symporter activity"/>
    <property type="evidence" value="ECO:0007669"/>
    <property type="project" value="InterPro"/>
</dbReference>
<evidence type="ECO:0000256" key="5">
    <source>
        <dbReference type="ARBA" id="ARBA00022692"/>
    </source>
</evidence>
<feature type="transmembrane region" description="Helical" evidence="10">
    <location>
        <begin position="405"/>
        <end position="430"/>
    </location>
</feature>
<dbReference type="EMBL" id="FQXU01000007">
    <property type="protein sequence ID" value="SHI18018.1"/>
    <property type="molecule type" value="Genomic_DNA"/>
</dbReference>
<dbReference type="AlphaFoldDB" id="A0A1M5Z1Q9"/>
<keyword evidence="3" id="KW-1003">Cell membrane</keyword>
<reference evidence="11 12" key="1">
    <citation type="submission" date="2016-11" db="EMBL/GenBank/DDBJ databases">
        <authorList>
            <person name="Jaros S."/>
            <person name="Januszkiewicz K."/>
            <person name="Wedrychowicz H."/>
        </authorList>
    </citation>
    <scope>NUCLEOTIDE SEQUENCE [LARGE SCALE GENOMIC DNA]</scope>
    <source>
        <strain evidence="11 12">DSM 6191</strain>
    </source>
</reference>
<dbReference type="InterPro" id="IPR004772">
    <property type="entry name" value="TrkH"/>
</dbReference>